<dbReference type="Gene3D" id="2.50.20.10">
    <property type="entry name" value="Lipoprotein localisation LolA/LolB/LppX"/>
    <property type="match status" value="1"/>
</dbReference>
<accession>A0A1H4L9T2</accession>
<dbReference type="Pfam" id="PF14125">
    <property type="entry name" value="DUF4292"/>
    <property type="match status" value="1"/>
</dbReference>
<dbReference type="EMBL" id="FNTB01000001">
    <property type="protein sequence ID" value="SEB67095.1"/>
    <property type="molecule type" value="Genomic_DNA"/>
</dbReference>
<dbReference type="Proteomes" id="UP000183038">
    <property type="component" value="Unassembled WGS sequence"/>
</dbReference>
<organism evidence="1 2">
    <name type="scientific">Maribacter dokdonensis</name>
    <dbReference type="NCBI Taxonomy" id="320912"/>
    <lineage>
        <taxon>Bacteria</taxon>
        <taxon>Pseudomonadati</taxon>
        <taxon>Bacteroidota</taxon>
        <taxon>Flavobacteriia</taxon>
        <taxon>Flavobacteriales</taxon>
        <taxon>Flavobacteriaceae</taxon>
        <taxon>Maribacter</taxon>
    </lineage>
</organism>
<protein>
    <recommendedName>
        <fullName evidence="3">Deoxyuridine 5'-triphosphate nucleotidohydrolase</fullName>
    </recommendedName>
</protein>
<dbReference type="RefSeq" id="WP_254780390.1">
    <property type="nucleotide sequence ID" value="NZ_FNTB01000001.1"/>
</dbReference>
<dbReference type="InterPro" id="IPR025634">
    <property type="entry name" value="DUF4292"/>
</dbReference>
<gene>
    <name evidence="1" type="ORF">SAMN05192540_1226</name>
</gene>
<sequence length="252" mass="28536">MKYALPMVMIIFMASCKSTKVISGGTVDAKLSSKSVIKAHYQNEAGFKTLAGRVKISYSDGETSQNVSVSLRMEKDKAIWMSAPLGIVKAYITPDRVSFYNKLENEYFDGDFSYLSDLLGTEVDFSILQNLLTGQAIIDLRQGKYDIGISNESYRLTPKEQDVLYKTLFQVEPKNFKMALQQLSQPLEKRVLEIAYKNYQSLDNEVLPNEIMVKAITKDSENNIDLEFKNLELNGTVNFPYSIPKGFNEIEL</sequence>
<dbReference type="PROSITE" id="PS51257">
    <property type="entry name" value="PROKAR_LIPOPROTEIN"/>
    <property type="match status" value="1"/>
</dbReference>
<evidence type="ECO:0000313" key="2">
    <source>
        <dbReference type="Proteomes" id="UP000183038"/>
    </source>
</evidence>
<dbReference type="AlphaFoldDB" id="A0A1H4L9T2"/>
<evidence type="ECO:0000313" key="1">
    <source>
        <dbReference type="EMBL" id="SEB67095.1"/>
    </source>
</evidence>
<reference evidence="1 2" key="1">
    <citation type="submission" date="2016-10" db="EMBL/GenBank/DDBJ databases">
        <authorList>
            <person name="de Groot N.N."/>
        </authorList>
    </citation>
    <scope>NUCLEOTIDE SEQUENCE [LARGE SCALE GENOMIC DNA]</scope>
    <source>
        <strain evidence="1 2">MAR_2009_71</strain>
    </source>
</reference>
<proteinExistence type="predicted"/>
<name>A0A1H4L9T2_9FLAO</name>
<evidence type="ECO:0008006" key="3">
    <source>
        <dbReference type="Google" id="ProtNLM"/>
    </source>
</evidence>